<dbReference type="PANTHER" id="PTHR30383">
    <property type="entry name" value="THIOESTERASE 1/PROTEASE 1/LYSOPHOSPHOLIPASE L1"/>
    <property type="match status" value="1"/>
</dbReference>
<dbReference type="Gene3D" id="3.40.50.1110">
    <property type="entry name" value="SGNH hydrolase"/>
    <property type="match status" value="1"/>
</dbReference>
<dbReference type="AlphaFoldDB" id="A0A265N911"/>
<dbReference type="InterPro" id="IPR051532">
    <property type="entry name" value="Ester_Hydrolysis_Enzymes"/>
</dbReference>
<dbReference type="InterPro" id="IPR013830">
    <property type="entry name" value="SGNH_hydro"/>
</dbReference>
<evidence type="ECO:0000313" key="3">
    <source>
        <dbReference type="Proteomes" id="UP000216498"/>
    </source>
</evidence>
<dbReference type="RefSeq" id="WP_094886044.1">
    <property type="nucleotide sequence ID" value="NZ_NPMS01000005.1"/>
</dbReference>
<reference evidence="2 3" key="1">
    <citation type="submission" date="2017-08" db="EMBL/GenBank/DDBJ databases">
        <title>Virgibacillus indicus sp. nov. and Virgibacillus profoundi sp. nov, two moderately halophilic bacteria isolated from marine sediment by using the Microfluidic Streak Plate.</title>
        <authorList>
            <person name="Xu B."/>
            <person name="Hu B."/>
            <person name="Wang J."/>
            <person name="Zhu Y."/>
            <person name="Huang L."/>
            <person name="Du W."/>
            <person name="Huang Y."/>
        </authorList>
    </citation>
    <scope>NUCLEOTIDE SEQUENCE [LARGE SCALE GENOMIC DNA]</scope>
    <source>
        <strain evidence="2 3">IO3-P2-C2</strain>
    </source>
</reference>
<organism evidence="2 3">
    <name type="scientific">Virgibacillus indicus</name>
    <dbReference type="NCBI Taxonomy" id="2024554"/>
    <lineage>
        <taxon>Bacteria</taxon>
        <taxon>Bacillati</taxon>
        <taxon>Bacillota</taxon>
        <taxon>Bacilli</taxon>
        <taxon>Bacillales</taxon>
        <taxon>Bacillaceae</taxon>
        <taxon>Virgibacillus</taxon>
    </lineage>
</organism>
<dbReference type="OrthoDB" id="9794725at2"/>
<feature type="domain" description="SGNH hydrolase-type esterase" evidence="1">
    <location>
        <begin position="6"/>
        <end position="189"/>
    </location>
</feature>
<dbReference type="InterPro" id="IPR036514">
    <property type="entry name" value="SGNH_hydro_sf"/>
</dbReference>
<keyword evidence="3" id="KW-1185">Reference proteome</keyword>
<keyword evidence="2" id="KW-0378">Hydrolase</keyword>
<name>A0A265N911_9BACI</name>
<accession>A0A265N911</accession>
<gene>
    <name evidence="2" type="ORF">CIL03_11665</name>
</gene>
<dbReference type="Proteomes" id="UP000216498">
    <property type="component" value="Unassembled WGS sequence"/>
</dbReference>
<dbReference type="SUPFAM" id="SSF52266">
    <property type="entry name" value="SGNH hydrolase"/>
    <property type="match status" value="1"/>
</dbReference>
<dbReference type="EMBL" id="NPMS01000005">
    <property type="protein sequence ID" value="OZU88305.1"/>
    <property type="molecule type" value="Genomic_DNA"/>
</dbReference>
<dbReference type="PANTHER" id="PTHR30383:SF5">
    <property type="entry name" value="SGNH HYDROLASE-TYPE ESTERASE DOMAIN-CONTAINING PROTEIN"/>
    <property type="match status" value="1"/>
</dbReference>
<dbReference type="CDD" id="cd01834">
    <property type="entry name" value="SGNH_hydrolase_like_2"/>
    <property type="match status" value="1"/>
</dbReference>
<protein>
    <submittedName>
        <fullName evidence="2">Hydrolase</fullName>
    </submittedName>
</protein>
<comment type="caution">
    <text evidence="2">The sequence shown here is derived from an EMBL/GenBank/DDBJ whole genome shotgun (WGS) entry which is preliminary data.</text>
</comment>
<dbReference type="GO" id="GO:0004622">
    <property type="term" value="F:phosphatidylcholine lysophospholipase activity"/>
    <property type="evidence" value="ECO:0007669"/>
    <property type="project" value="TreeGrafter"/>
</dbReference>
<sequence length="207" mass="23255">MKHILFIGDSITESGKQGDLDNIGNGYVRIIHDYLKTVHLTEQIKITNKGISGNRISDLAARWREDVLELNPDILSISIGINDVWRQIDNPQMKQIHPAEFEMIYNDLLTQVRSKTDASIVLMEPTIIEEDVHSQGNKKLVEYVEIVNGLAEKFEAIVVPSHLAFLGYLNADRNYNVTIDGVHMNSAGNMLMAATWLEAAKGLLDKQ</sequence>
<evidence type="ECO:0000313" key="2">
    <source>
        <dbReference type="EMBL" id="OZU88305.1"/>
    </source>
</evidence>
<proteinExistence type="predicted"/>
<dbReference type="Pfam" id="PF13472">
    <property type="entry name" value="Lipase_GDSL_2"/>
    <property type="match status" value="1"/>
</dbReference>
<evidence type="ECO:0000259" key="1">
    <source>
        <dbReference type="Pfam" id="PF13472"/>
    </source>
</evidence>